<dbReference type="EMBL" id="OX395131">
    <property type="protein sequence ID" value="CAI5778640.1"/>
    <property type="molecule type" value="Genomic_DNA"/>
</dbReference>
<evidence type="ECO:0000256" key="2">
    <source>
        <dbReference type="SAM" id="SignalP"/>
    </source>
</evidence>
<sequence>MKSGGLLLLVGSLVLWTALLAAPHTETPGRASPAPRCAQTEATPECKEASGKNAKVRKDAELAQNSPVAEELQGAALMKPVSDEKSASGEVTGKPPSEAGHVANDGPAASGGQPGNGEGAGADDDELDEEDLGPSKFQPNEF</sequence>
<feature type="signal peptide" evidence="2">
    <location>
        <begin position="1"/>
        <end position="21"/>
    </location>
</feature>
<accession>A0AA35KI53</accession>
<evidence type="ECO:0000256" key="1">
    <source>
        <dbReference type="SAM" id="MobiDB-lite"/>
    </source>
</evidence>
<reference evidence="3" key="1">
    <citation type="submission" date="2022-12" db="EMBL/GenBank/DDBJ databases">
        <authorList>
            <person name="Alioto T."/>
            <person name="Alioto T."/>
            <person name="Gomez Garrido J."/>
        </authorList>
    </citation>
    <scope>NUCLEOTIDE SEQUENCE</scope>
</reference>
<evidence type="ECO:0000313" key="4">
    <source>
        <dbReference type="Proteomes" id="UP001178461"/>
    </source>
</evidence>
<dbReference type="AlphaFoldDB" id="A0AA35KI53"/>
<feature type="chain" id="PRO_5041451477" evidence="2">
    <location>
        <begin position="22"/>
        <end position="142"/>
    </location>
</feature>
<keyword evidence="2" id="KW-0732">Signal</keyword>
<feature type="compositionally biased region" description="Basic and acidic residues" evidence="1">
    <location>
        <begin position="44"/>
        <end position="61"/>
    </location>
</feature>
<evidence type="ECO:0000313" key="3">
    <source>
        <dbReference type="EMBL" id="CAI5778640.1"/>
    </source>
</evidence>
<proteinExistence type="predicted"/>
<feature type="compositionally biased region" description="Acidic residues" evidence="1">
    <location>
        <begin position="121"/>
        <end position="132"/>
    </location>
</feature>
<dbReference type="Proteomes" id="UP001178461">
    <property type="component" value="Chromosome 6"/>
</dbReference>
<gene>
    <name evidence="3" type="ORF">PODLI_1B011904</name>
</gene>
<organism evidence="3 4">
    <name type="scientific">Podarcis lilfordi</name>
    <name type="common">Lilford's wall lizard</name>
    <dbReference type="NCBI Taxonomy" id="74358"/>
    <lineage>
        <taxon>Eukaryota</taxon>
        <taxon>Metazoa</taxon>
        <taxon>Chordata</taxon>
        <taxon>Craniata</taxon>
        <taxon>Vertebrata</taxon>
        <taxon>Euteleostomi</taxon>
        <taxon>Lepidosauria</taxon>
        <taxon>Squamata</taxon>
        <taxon>Bifurcata</taxon>
        <taxon>Unidentata</taxon>
        <taxon>Episquamata</taxon>
        <taxon>Laterata</taxon>
        <taxon>Lacertibaenia</taxon>
        <taxon>Lacertidae</taxon>
        <taxon>Podarcis</taxon>
    </lineage>
</organism>
<protein>
    <submittedName>
        <fullName evidence="3">Uncharacterized protein</fullName>
    </submittedName>
</protein>
<feature type="region of interest" description="Disordered" evidence="1">
    <location>
        <begin position="24"/>
        <end position="142"/>
    </location>
</feature>
<keyword evidence="4" id="KW-1185">Reference proteome</keyword>
<name>A0AA35KI53_9SAUR</name>